<evidence type="ECO:0000313" key="1">
    <source>
        <dbReference type="EMBL" id="QBD82391.1"/>
    </source>
</evidence>
<gene>
    <name evidence="1" type="ORF">EPA93_43035</name>
</gene>
<sequence length="72" mass="7811">MGVERAVTRWYVQRQSILNEIAQLEAKLAPAVAESENGGDAPESEKTALLEQLAVAQKKLHALGHCPKPMMG</sequence>
<proteinExistence type="predicted"/>
<dbReference type="Proteomes" id="UP000290365">
    <property type="component" value="Chromosome"/>
</dbReference>
<protein>
    <submittedName>
        <fullName evidence="1">Uncharacterized protein</fullName>
    </submittedName>
</protein>
<name>A0A4V0Z090_KTERU</name>
<dbReference type="AlphaFoldDB" id="A0A4V0Z090"/>
<dbReference type="RefSeq" id="WP_129893460.1">
    <property type="nucleotide sequence ID" value="NZ_CP035758.1"/>
</dbReference>
<dbReference type="KEGG" id="kbs:EPA93_43035"/>
<accession>A0A4V0Z090</accession>
<organism evidence="1 2">
    <name type="scientific">Ktedonosporobacter rubrisoli</name>
    <dbReference type="NCBI Taxonomy" id="2509675"/>
    <lineage>
        <taxon>Bacteria</taxon>
        <taxon>Bacillati</taxon>
        <taxon>Chloroflexota</taxon>
        <taxon>Ktedonobacteria</taxon>
        <taxon>Ktedonobacterales</taxon>
        <taxon>Ktedonosporobacteraceae</taxon>
        <taxon>Ktedonosporobacter</taxon>
    </lineage>
</organism>
<reference evidence="1 2" key="1">
    <citation type="submission" date="2019-01" db="EMBL/GenBank/DDBJ databases">
        <title>Ktedonosporobacter rubrisoli SCAWS-G2.</title>
        <authorList>
            <person name="Huang Y."/>
            <person name="Yan B."/>
        </authorList>
    </citation>
    <scope>NUCLEOTIDE SEQUENCE [LARGE SCALE GENOMIC DNA]</scope>
    <source>
        <strain evidence="1 2">SCAWS-G2</strain>
    </source>
</reference>
<dbReference type="EMBL" id="CP035758">
    <property type="protein sequence ID" value="QBD82391.1"/>
    <property type="molecule type" value="Genomic_DNA"/>
</dbReference>
<keyword evidence="2" id="KW-1185">Reference proteome</keyword>
<dbReference type="OrthoDB" id="166248at2"/>
<evidence type="ECO:0000313" key="2">
    <source>
        <dbReference type="Proteomes" id="UP000290365"/>
    </source>
</evidence>